<comment type="caution">
    <text evidence="1">The sequence shown here is derived from an EMBL/GenBank/DDBJ whole genome shotgun (WGS) entry which is preliminary data.</text>
</comment>
<keyword evidence="2" id="KW-1185">Reference proteome</keyword>
<dbReference type="InterPro" id="IPR016024">
    <property type="entry name" value="ARM-type_fold"/>
</dbReference>
<dbReference type="RefSeq" id="WP_202381706.1">
    <property type="nucleotide sequence ID" value="NZ_BAAAMA010000002.1"/>
</dbReference>
<dbReference type="SUPFAM" id="SSF48371">
    <property type="entry name" value="ARM repeat"/>
    <property type="match status" value="1"/>
</dbReference>
<dbReference type="Proteomes" id="UP001646141">
    <property type="component" value="Unassembled WGS sequence"/>
</dbReference>
<protein>
    <submittedName>
        <fullName evidence="1">Uncharacterized protein</fullName>
    </submittedName>
</protein>
<dbReference type="EMBL" id="QYAD01000002">
    <property type="protein sequence ID" value="MBL3689686.1"/>
    <property type="molecule type" value="Genomic_DNA"/>
</dbReference>
<dbReference type="Gene3D" id="1.25.10.10">
    <property type="entry name" value="Leucine-rich Repeat Variant"/>
    <property type="match status" value="1"/>
</dbReference>
<evidence type="ECO:0000313" key="2">
    <source>
        <dbReference type="Proteomes" id="UP001646141"/>
    </source>
</evidence>
<reference evidence="1 2" key="1">
    <citation type="submission" date="2018-09" db="EMBL/GenBank/DDBJ databases">
        <title>Comparative genomics of Leucobacter spp.</title>
        <authorList>
            <person name="Reis A.C."/>
            <person name="Kolvenbach B.A."/>
            <person name="Corvini P.F.X."/>
            <person name="Nunes O.C."/>
        </authorList>
    </citation>
    <scope>NUCLEOTIDE SEQUENCE [LARGE SCALE GENOMIC DNA]</scope>
    <source>
        <strain evidence="1 2">L-1</strain>
    </source>
</reference>
<sequence length="122" mass="13707">MGKRKTPEERAAEEERYVRALGAHTDDEFEPFFTDTNQSIRNAAALNPDASPAVLARFAQDRFWSVRVAVAEHPNTSRETILGMLEEKPARRGVVHHAARERLEREGIVFGEDGLPEAPLVE</sequence>
<organism evidence="1 2">
    <name type="scientific">Leucobacter chromiireducens subsp. chromiireducens</name>
    <dbReference type="NCBI Taxonomy" id="660067"/>
    <lineage>
        <taxon>Bacteria</taxon>
        <taxon>Bacillati</taxon>
        <taxon>Actinomycetota</taxon>
        <taxon>Actinomycetes</taxon>
        <taxon>Micrococcales</taxon>
        <taxon>Microbacteriaceae</taxon>
        <taxon>Leucobacter</taxon>
    </lineage>
</organism>
<proteinExistence type="predicted"/>
<evidence type="ECO:0000313" key="1">
    <source>
        <dbReference type="EMBL" id="MBL3689686.1"/>
    </source>
</evidence>
<accession>A0ABS1SND8</accession>
<name>A0ABS1SND8_9MICO</name>
<dbReference type="InterPro" id="IPR011989">
    <property type="entry name" value="ARM-like"/>
</dbReference>
<gene>
    <name evidence="1" type="ORF">D3226_06895</name>
</gene>